<dbReference type="SUPFAM" id="SSF46458">
    <property type="entry name" value="Globin-like"/>
    <property type="match status" value="1"/>
</dbReference>
<dbReference type="GO" id="GO:0019825">
    <property type="term" value="F:oxygen binding"/>
    <property type="evidence" value="ECO:0007669"/>
    <property type="project" value="InterPro"/>
</dbReference>
<evidence type="ECO:0000256" key="2">
    <source>
        <dbReference type="ARBA" id="ARBA00022617"/>
    </source>
</evidence>
<protein>
    <submittedName>
        <fullName evidence="8">Cytoglobin-2</fullName>
    </submittedName>
</protein>
<keyword evidence="9" id="KW-1185">Reference proteome</keyword>
<dbReference type="GO" id="GO:0005576">
    <property type="term" value="C:extracellular region"/>
    <property type="evidence" value="ECO:0007669"/>
    <property type="project" value="InterPro"/>
</dbReference>
<gene>
    <name evidence="8" type="ORF">ALC62_07919</name>
</gene>
<organism evidence="8 9">
    <name type="scientific">Cyphomyrmex costatus</name>
    <dbReference type="NCBI Taxonomy" id="456900"/>
    <lineage>
        <taxon>Eukaryota</taxon>
        <taxon>Metazoa</taxon>
        <taxon>Ecdysozoa</taxon>
        <taxon>Arthropoda</taxon>
        <taxon>Hexapoda</taxon>
        <taxon>Insecta</taxon>
        <taxon>Pterygota</taxon>
        <taxon>Neoptera</taxon>
        <taxon>Endopterygota</taxon>
        <taxon>Hymenoptera</taxon>
        <taxon>Apocrita</taxon>
        <taxon>Aculeata</taxon>
        <taxon>Formicoidea</taxon>
        <taxon>Formicidae</taxon>
        <taxon>Myrmicinae</taxon>
        <taxon>Cyphomyrmex</taxon>
    </lineage>
</organism>
<dbReference type="Pfam" id="PF00042">
    <property type="entry name" value="Globin"/>
    <property type="match status" value="1"/>
</dbReference>
<keyword evidence="4" id="KW-0479">Metal-binding</keyword>
<dbReference type="STRING" id="456900.A0A195CKP6"/>
<dbReference type="EMBL" id="KQ977622">
    <property type="protein sequence ID" value="KYN01300.1"/>
    <property type="molecule type" value="Genomic_DNA"/>
</dbReference>
<proteinExistence type="inferred from homology"/>
<dbReference type="PANTHER" id="PTHR47217:SF1">
    <property type="entry name" value="GLOBIN-LIKE PROTEIN"/>
    <property type="match status" value="1"/>
</dbReference>
<dbReference type="GO" id="GO:0020037">
    <property type="term" value="F:heme binding"/>
    <property type="evidence" value="ECO:0007669"/>
    <property type="project" value="InterPro"/>
</dbReference>
<comment type="similarity">
    <text evidence="6">Belongs to the globin family.</text>
</comment>
<evidence type="ECO:0000313" key="8">
    <source>
        <dbReference type="EMBL" id="KYN01300.1"/>
    </source>
</evidence>
<dbReference type="PANTHER" id="PTHR47217">
    <property type="entry name" value="GLOBIN-LIKE PROTEIN"/>
    <property type="match status" value="1"/>
</dbReference>
<dbReference type="InterPro" id="IPR012292">
    <property type="entry name" value="Globin/Proto"/>
</dbReference>
<dbReference type="PROSITE" id="PS01033">
    <property type="entry name" value="GLOBIN"/>
    <property type="match status" value="1"/>
</dbReference>
<reference evidence="8 9" key="1">
    <citation type="submission" date="2016-03" db="EMBL/GenBank/DDBJ databases">
        <title>Cyphomyrmex costatus WGS genome.</title>
        <authorList>
            <person name="Nygaard S."/>
            <person name="Hu H."/>
            <person name="Boomsma J."/>
            <person name="Zhang G."/>
        </authorList>
    </citation>
    <scope>NUCLEOTIDE SEQUENCE [LARGE SCALE GENOMIC DNA]</scope>
    <source>
        <strain evidence="8">MS0001</strain>
        <tissue evidence="8">Whole body</tissue>
    </source>
</reference>
<dbReference type="InterPro" id="IPR002336">
    <property type="entry name" value="Erythrocruorin"/>
</dbReference>
<dbReference type="InterPro" id="IPR000971">
    <property type="entry name" value="Globin"/>
</dbReference>
<keyword evidence="1 6" id="KW-0813">Transport</keyword>
<dbReference type="AlphaFoldDB" id="A0A195CKP6"/>
<feature type="domain" description="Globin" evidence="7">
    <location>
        <begin position="22"/>
        <end position="169"/>
    </location>
</feature>
<keyword evidence="5" id="KW-0408">Iron</keyword>
<evidence type="ECO:0000256" key="1">
    <source>
        <dbReference type="ARBA" id="ARBA00022448"/>
    </source>
</evidence>
<evidence type="ECO:0000256" key="4">
    <source>
        <dbReference type="ARBA" id="ARBA00022723"/>
    </source>
</evidence>
<evidence type="ECO:0000313" key="9">
    <source>
        <dbReference type="Proteomes" id="UP000078542"/>
    </source>
</evidence>
<dbReference type="GO" id="GO:0005833">
    <property type="term" value="C:hemoglobin complex"/>
    <property type="evidence" value="ECO:0007669"/>
    <property type="project" value="InterPro"/>
</dbReference>
<sequence>MALFRGLFDFFLNDNKLDEKLGLTEKQKRLVQNTWAIVRKDEVSVGVALLLAFFKKYPESQNEFKSFKDVPLDELPKNKRFQAHCVNVIATLGKVIEQMHDPELMEASLINFTEKHKVRGQTPQHFQNLKQMILEAFPSVFGKQYTSEVQEAWKKTLDLIFLKISQVVCVVIVALIFVLRIHGTIDVNLSELEYLAARLNPVECRRLIAALHYTTYDLPSSLAAAGRLSFSWLYARFWKERFW</sequence>
<dbReference type="Proteomes" id="UP000078542">
    <property type="component" value="Unassembled WGS sequence"/>
</dbReference>
<keyword evidence="3 6" id="KW-0561">Oxygen transport</keyword>
<evidence type="ECO:0000256" key="6">
    <source>
        <dbReference type="RuleBase" id="RU000356"/>
    </source>
</evidence>
<accession>A0A195CKP6</accession>
<name>A0A195CKP6_9HYME</name>
<dbReference type="GO" id="GO:0005344">
    <property type="term" value="F:oxygen carrier activity"/>
    <property type="evidence" value="ECO:0007669"/>
    <property type="project" value="UniProtKB-KW"/>
</dbReference>
<dbReference type="GO" id="GO:0046872">
    <property type="term" value="F:metal ion binding"/>
    <property type="evidence" value="ECO:0007669"/>
    <property type="project" value="UniProtKB-KW"/>
</dbReference>
<evidence type="ECO:0000256" key="3">
    <source>
        <dbReference type="ARBA" id="ARBA00022621"/>
    </source>
</evidence>
<evidence type="ECO:0000259" key="7">
    <source>
        <dbReference type="PROSITE" id="PS01033"/>
    </source>
</evidence>
<dbReference type="CDD" id="cd01040">
    <property type="entry name" value="Mb-like"/>
    <property type="match status" value="1"/>
</dbReference>
<dbReference type="PRINTS" id="PR00611">
    <property type="entry name" value="ERYTHCRUORIN"/>
</dbReference>
<dbReference type="InterPro" id="IPR009050">
    <property type="entry name" value="Globin-like_sf"/>
</dbReference>
<dbReference type="InterPro" id="IPR044399">
    <property type="entry name" value="Mb-like_M"/>
</dbReference>
<dbReference type="Gene3D" id="1.10.490.10">
    <property type="entry name" value="Globins"/>
    <property type="match status" value="1"/>
</dbReference>
<keyword evidence="2 6" id="KW-0349">Heme</keyword>
<evidence type="ECO:0000256" key="5">
    <source>
        <dbReference type="ARBA" id="ARBA00023004"/>
    </source>
</evidence>